<name>A0A317NRV4_9NOCA</name>
<protein>
    <submittedName>
        <fullName evidence="1">Uncharacterized protein</fullName>
    </submittedName>
</protein>
<organism evidence="1 2">
    <name type="scientific">Nocardia neocaledoniensis</name>
    <dbReference type="NCBI Taxonomy" id="236511"/>
    <lineage>
        <taxon>Bacteria</taxon>
        <taxon>Bacillati</taxon>
        <taxon>Actinomycetota</taxon>
        <taxon>Actinomycetes</taxon>
        <taxon>Mycobacteriales</taxon>
        <taxon>Nocardiaceae</taxon>
        <taxon>Nocardia</taxon>
    </lineage>
</organism>
<evidence type="ECO:0000313" key="2">
    <source>
        <dbReference type="Proteomes" id="UP000246410"/>
    </source>
</evidence>
<sequence>MTAPLPLARTNAEARLFLRLRPCATCGSRRCEFVSSVITADGPASRYVGQCESCGARREYVFRLPEQILPPPAGAVRFGGAAASQLLDPGEWLRYSRLCADQSAPGGAAARHALATALAAVEEVLKFIPDSARSVPASAFVSAEGRALFAAEPGSFDRDRLEAVRAHYEAQLALR</sequence>
<comment type="caution">
    <text evidence="1">The sequence shown here is derived from an EMBL/GenBank/DDBJ whole genome shotgun (WGS) entry which is preliminary data.</text>
</comment>
<reference evidence="1 2" key="1">
    <citation type="submission" date="2018-05" db="EMBL/GenBank/DDBJ databases">
        <title>Genomic Encyclopedia of Type Strains, Phase IV (KMG-IV): sequencing the most valuable type-strain genomes for metagenomic binning, comparative biology and taxonomic classification.</title>
        <authorList>
            <person name="Goeker M."/>
        </authorList>
    </citation>
    <scope>NUCLEOTIDE SEQUENCE [LARGE SCALE GENOMIC DNA]</scope>
    <source>
        <strain evidence="1 2">DSM 44717</strain>
    </source>
</reference>
<dbReference type="RefSeq" id="WP_208643942.1">
    <property type="nucleotide sequence ID" value="NZ_QGTL01000003.1"/>
</dbReference>
<proteinExistence type="predicted"/>
<gene>
    <name evidence="1" type="ORF">DFR69_103296</name>
</gene>
<dbReference type="Proteomes" id="UP000246410">
    <property type="component" value="Unassembled WGS sequence"/>
</dbReference>
<evidence type="ECO:0000313" key="1">
    <source>
        <dbReference type="EMBL" id="PWV77697.1"/>
    </source>
</evidence>
<accession>A0A317NRV4</accession>
<dbReference type="AlphaFoldDB" id="A0A317NRV4"/>
<dbReference type="EMBL" id="QGTL01000003">
    <property type="protein sequence ID" value="PWV77697.1"/>
    <property type="molecule type" value="Genomic_DNA"/>
</dbReference>
<keyword evidence="2" id="KW-1185">Reference proteome</keyword>